<reference evidence="2" key="1">
    <citation type="journal article" date="2018" name="Gigascience">
        <title>Genome assembly of the Pink Ipe (Handroanthus impetiginosus, Bignoniaceae), a highly valued, ecologically keystone Neotropical timber forest tree.</title>
        <authorList>
            <person name="Silva-Junior O.B."/>
            <person name="Grattapaglia D."/>
            <person name="Novaes E."/>
            <person name="Collevatti R.G."/>
        </authorList>
    </citation>
    <scope>NUCLEOTIDE SEQUENCE [LARGE SCALE GENOMIC DNA]</scope>
    <source>
        <strain evidence="2">cv. UFG-1</strain>
    </source>
</reference>
<organism evidence="1 2">
    <name type="scientific">Handroanthus impetiginosus</name>
    <dbReference type="NCBI Taxonomy" id="429701"/>
    <lineage>
        <taxon>Eukaryota</taxon>
        <taxon>Viridiplantae</taxon>
        <taxon>Streptophyta</taxon>
        <taxon>Embryophyta</taxon>
        <taxon>Tracheophyta</taxon>
        <taxon>Spermatophyta</taxon>
        <taxon>Magnoliopsida</taxon>
        <taxon>eudicotyledons</taxon>
        <taxon>Gunneridae</taxon>
        <taxon>Pentapetalae</taxon>
        <taxon>asterids</taxon>
        <taxon>lamiids</taxon>
        <taxon>Lamiales</taxon>
        <taxon>Bignoniaceae</taxon>
        <taxon>Crescentiina</taxon>
        <taxon>Tabebuia alliance</taxon>
        <taxon>Handroanthus</taxon>
    </lineage>
</organism>
<comment type="caution">
    <text evidence="1">The sequence shown here is derived from an EMBL/GenBank/DDBJ whole genome shotgun (WGS) entry which is preliminary data.</text>
</comment>
<dbReference type="EMBL" id="NKXS01003168">
    <property type="protein sequence ID" value="PIN10634.1"/>
    <property type="molecule type" value="Genomic_DNA"/>
</dbReference>
<gene>
    <name evidence="1" type="ORF">CDL12_16771</name>
</gene>
<dbReference type="OrthoDB" id="1689420at2759"/>
<sequence length="106" mass="12267">MTFRRGATKTAYEVWSRFKKMLRNCPNHDISRHIQVHTFYHGLTEGDKDKLDHLNGDFFLSGTTTKCHNLLNNLVANHSEKKSKRLIPTKATSIINVDQFTNLVPR</sequence>
<protein>
    <recommendedName>
        <fullName evidence="3">Retrotransposon gag domain-containing protein</fullName>
    </recommendedName>
</protein>
<dbReference type="AlphaFoldDB" id="A0A2G9GZD2"/>
<evidence type="ECO:0000313" key="1">
    <source>
        <dbReference type="EMBL" id="PIN10634.1"/>
    </source>
</evidence>
<accession>A0A2G9GZD2</accession>
<name>A0A2G9GZD2_9LAMI</name>
<dbReference type="Proteomes" id="UP000231279">
    <property type="component" value="Unassembled WGS sequence"/>
</dbReference>
<evidence type="ECO:0008006" key="3">
    <source>
        <dbReference type="Google" id="ProtNLM"/>
    </source>
</evidence>
<keyword evidence="2" id="KW-1185">Reference proteome</keyword>
<proteinExistence type="predicted"/>
<evidence type="ECO:0000313" key="2">
    <source>
        <dbReference type="Proteomes" id="UP000231279"/>
    </source>
</evidence>